<proteinExistence type="predicted"/>
<feature type="transmembrane region" description="Helical" evidence="4">
    <location>
        <begin position="21"/>
        <end position="39"/>
    </location>
</feature>
<evidence type="ECO:0000256" key="2">
    <source>
        <dbReference type="ARBA" id="ARBA00022989"/>
    </source>
</evidence>
<keyword evidence="6" id="KW-1185">Reference proteome</keyword>
<evidence type="ECO:0000256" key="4">
    <source>
        <dbReference type="SAM" id="Phobius"/>
    </source>
</evidence>
<dbReference type="Proteomes" id="UP000319817">
    <property type="component" value="Chromosome"/>
</dbReference>
<keyword evidence="2 4" id="KW-1133">Transmembrane helix</keyword>
<gene>
    <name evidence="5" type="ORF">K239x_12690</name>
</gene>
<dbReference type="InterPro" id="IPR036259">
    <property type="entry name" value="MFS_trans_sf"/>
</dbReference>
<dbReference type="SUPFAM" id="SSF103473">
    <property type="entry name" value="MFS general substrate transporter"/>
    <property type="match status" value="1"/>
</dbReference>
<feature type="transmembrane region" description="Helical" evidence="4">
    <location>
        <begin position="285"/>
        <end position="305"/>
    </location>
</feature>
<keyword evidence="1 4" id="KW-0812">Transmembrane</keyword>
<evidence type="ECO:0000313" key="5">
    <source>
        <dbReference type="EMBL" id="QDT09323.1"/>
    </source>
</evidence>
<dbReference type="Pfam" id="PF07690">
    <property type="entry name" value="MFS_1"/>
    <property type="match status" value="1"/>
</dbReference>
<feature type="transmembrane region" description="Helical" evidence="4">
    <location>
        <begin position="189"/>
        <end position="207"/>
    </location>
</feature>
<name>A0A517NQC9_9BACT</name>
<dbReference type="GO" id="GO:0022857">
    <property type="term" value="F:transmembrane transporter activity"/>
    <property type="evidence" value="ECO:0007669"/>
    <property type="project" value="InterPro"/>
</dbReference>
<evidence type="ECO:0000313" key="6">
    <source>
        <dbReference type="Proteomes" id="UP000319817"/>
    </source>
</evidence>
<feature type="transmembrane region" description="Helical" evidence="4">
    <location>
        <begin position="59"/>
        <end position="78"/>
    </location>
</feature>
<protein>
    <submittedName>
        <fullName evidence="5">Major Facilitator Superfamily protein</fullName>
    </submittedName>
</protein>
<feature type="transmembrane region" description="Helical" evidence="4">
    <location>
        <begin position="158"/>
        <end position="177"/>
    </location>
</feature>
<dbReference type="EMBL" id="CP036526">
    <property type="protein sequence ID" value="QDT09323.1"/>
    <property type="molecule type" value="Genomic_DNA"/>
</dbReference>
<feature type="transmembrane region" description="Helical" evidence="4">
    <location>
        <begin position="317"/>
        <end position="343"/>
    </location>
</feature>
<dbReference type="PANTHER" id="PTHR43596:SF1">
    <property type="entry name" value="ADP,ATP CARRIER PROTEIN"/>
    <property type="match status" value="1"/>
</dbReference>
<feature type="transmembrane region" description="Helical" evidence="4">
    <location>
        <begin position="401"/>
        <end position="426"/>
    </location>
</feature>
<dbReference type="PANTHER" id="PTHR43596">
    <property type="entry name" value="ADP,ATP CARRIER PROTEIN"/>
    <property type="match status" value="1"/>
</dbReference>
<reference evidence="5 6" key="1">
    <citation type="submission" date="2019-02" db="EMBL/GenBank/DDBJ databases">
        <title>Deep-cultivation of Planctomycetes and their phenomic and genomic characterization uncovers novel biology.</title>
        <authorList>
            <person name="Wiegand S."/>
            <person name="Jogler M."/>
            <person name="Boedeker C."/>
            <person name="Pinto D."/>
            <person name="Vollmers J."/>
            <person name="Rivas-Marin E."/>
            <person name="Kohn T."/>
            <person name="Peeters S.H."/>
            <person name="Heuer A."/>
            <person name="Rast P."/>
            <person name="Oberbeckmann S."/>
            <person name="Bunk B."/>
            <person name="Jeske O."/>
            <person name="Meyerdierks A."/>
            <person name="Storesund J.E."/>
            <person name="Kallscheuer N."/>
            <person name="Luecker S."/>
            <person name="Lage O.M."/>
            <person name="Pohl T."/>
            <person name="Merkel B.J."/>
            <person name="Hornburger P."/>
            <person name="Mueller R.-W."/>
            <person name="Bruemmer F."/>
            <person name="Labrenz M."/>
            <person name="Spormann A.M."/>
            <person name="Op den Camp H."/>
            <person name="Overmann J."/>
            <person name="Amann R."/>
            <person name="Jetten M.S.M."/>
            <person name="Mascher T."/>
            <person name="Medema M.H."/>
            <person name="Devos D.P."/>
            <person name="Kaster A.-K."/>
            <person name="Ovreas L."/>
            <person name="Rohde M."/>
            <person name="Galperin M.Y."/>
            <person name="Jogler C."/>
        </authorList>
    </citation>
    <scope>NUCLEOTIDE SEQUENCE [LARGE SCALE GENOMIC DNA]</scope>
    <source>
        <strain evidence="5 6">K23_9</strain>
    </source>
</reference>
<sequence length="446" mass="49630">MSILQRFENHIVGELTDHERTTLRCSAAWFFLVLFGYYILRPIREQISTEYGIKNLSWLFYATLATMLIAIPTYSLLVSKFHRRKLVPSIYAFFCVALLFFWAAMSFVPKTAMIGGTPTLEWVARFLFIWISVYGLFIVSFFWSVVGDMLAPEQGRRLYGMIAGGGTAGGMIASLVATFMVDELGQENLLLIPVVLLVVGLLVYFRLEKAWESQQASAVALPSSSGKPTGGNPFAGFTAVFSSRYLFAICLYGLFLATCGTTIYFQQSEIVEAAFDTKEAKTKYFAMINFAVQVLTLVLQTAVVGRLMKRFGLGLTLAILPIAYICGITSLAIAPTLAVLAVISVTGRSAEYAIANPAREVLFTAVRREDRYKAKSFIDTIVRRSGDASVGTVYRLMRESWGIAMTTLSWCIIPIAIAWCFLAWFIGYENKRVIAELDDQVQADND</sequence>
<dbReference type="InterPro" id="IPR011701">
    <property type="entry name" value="MFS"/>
</dbReference>
<dbReference type="Gene3D" id="1.20.1250.20">
    <property type="entry name" value="MFS general substrate transporter like domains"/>
    <property type="match status" value="1"/>
</dbReference>
<organism evidence="5 6">
    <name type="scientific">Stieleria marina</name>
    <dbReference type="NCBI Taxonomy" id="1930275"/>
    <lineage>
        <taxon>Bacteria</taxon>
        <taxon>Pseudomonadati</taxon>
        <taxon>Planctomycetota</taxon>
        <taxon>Planctomycetia</taxon>
        <taxon>Pirellulales</taxon>
        <taxon>Pirellulaceae</taxon>
        <taxon>Stieleria</taxon>
    </lineage>
</organism>
<accession>A0A517NQC9</accession>
<feature type="transmembrane region" description="Helical" evidence="4">
    <location>
        <begin position="90"/>
        <end position="107"/>
    </location>
</feature>
<feature type="transmembrane region" description="Helical" evidence="4">
    <location>
        <begin position="245"/>
        <end position="265"/>
    </location>
</feature>
<feature type="transmembrane region" description="Helical" evidence="4">
    <location>
        <begin position="127"/>
        <end position="146"/>
    </location>
</feature>
<dbReference type="AlphaFoldDB" id="A0A517NQC9"/>
<evidence type="ECO:0000256" key="1">
    <source>
        <dbReference type="ARBA" id="ARBA00022692"/>
    </source>
</evidence>
<evidence type="ECO:0000256" key="3">
    <source>
        <dbReference type="ARBA" id="ARBA00023136"/>
    </source>
</evidence>
<keyword evidence="3 4" id="KW-0472">Membrane</keyword>